<name>A0AAD2D6M9_EUPCR</name>
<dbReference type="EMBL" id="CAMPGE010023836">
    <property type="protein sequence ID" value="CAI2381725.1"/>
    <property type="molecule type" value="Genomic_DNA"/>
</dbReference>
<dbReference type="Proteomes" id="UP001295684">
    <property type="component" value="Unassembled WGS sequence"/>
</dbReference>
<dbReference type="AlphaFoldDB" id="A0AAD2D6M9"/>
<proteinExistence type="predicted"/>
<evidence type="ECO:0000313" key="1">
    <source>
        <dbReference type="EMBL" id="CAI2381725.1"/>
    </source>
</evidence>
<reference evidence="1" key="1">
    <citation type="submission" date="2023-07" db="EMBL/GenBank/DDBJ databases">
        <authorList>
            <consortium name="AG Swart"/>
            <person name="Singh M."/>
            <person name="Singh A."/>
            <person name="Seah K."/>
            <person name="Emmerich C."/>
        </authorList>
    </citation>
    <scope>NUCLEOTIDE SEQUENCE</scope>
    <source>
        <strain evidence="1">DP1</strain>
    </source>
</reference>
<keyword evidence="2" id="KW-1185">Reference proteome</keyword>
<sequence length="99" mass="11325">MSHEGTLLRCLVCFFAKDREENPDLMPVAYFCIFSLQLPKWLNLNCALEPQDSKNLFSPDQPPSLSSFPTSNISLKSFPDNFPLFPISVFQNSFVTFRT</sequence>
<comment type="caution">
    <text evidence="1">The sequence shown here is derived from an EMBL/GenBank/DDBJ whole genome shotgun (WGS) entry which is preliminary data.</text>
</comment>
<gene>
    <name evidence="1" type="ORF">ECRASSUSDP1_LOCUS23183</name>
</gene>
<evidence type="ECO:0000313" key="2">
    <source>
        <dbReference type="Proteomes" id="UP001295684"/>
    </source>
</evidence>
<accession>A0AAD2D6M9</accession>
<protein>
    <submittedName>
        <fullName evidence="1">Uncharacterized protein</fullName>
    </submittedName>
</protein>
<organism evidence="1 2">
    <name type="scientific">Euplotes crassus</name>
    <dbReference type="NCBI Taxonomy" id="5936"/>
    <lineage>
        <taxon>Eukaryota</taxon>
        <taxon>Sar</taxon>
        <taxon>Alveolata</taxon>
        <taxon>Ciliophora</taxon>
        <taxon>Intramacronucleata</taxon>
        <taxon>Spirotrichea</taxon>
        <taxon>Hypotrichia</taxon>
        <taxon>Euplotida</taxon>
        <taxon>Euplotidae</taxon>
        <taxon>Moneuplotes</taxon>
    </lineage>
</organism>